<dbReference type="InterPro" id="IPR050833">
    <property type="entry name" value="Poly_Biosynth_Transport"/>
</dbReference>
<keyword evidence="5 7" id="KW-1133">Transmembrane helix</keyword>
<feature type="transmembrane region" description="Helical" evidence="7">
    <location>
        <begin position="144"/>
        <end position="164"/>
    </location>
</feature>
<dbReference type="Proteomes" id="UP000199002">
    <property type="component" value="Unassembled WGS sequence"/>
</dbReference>
<comment type="subcellular location">
    <subcellularLocation>
        <location evidence="1">Cell membrane</location>
        <topology evidence="1">Multi-pass membrane protein</topology>
    </subcellularLocation>
</comment>
<keyword evidence="4 7" id="KW-0812">Transmembrane</keyword>
<evidence type="ECO:0000256" key="5">
    <source>
        <dbReference type="ARBA" id="ARBA00022989"/>
    </source>
</evidence>
<reference evidence="9" key="1">
    <citation type="submission" date="2016-10" db="EMBL/GenBank/DDBJ databases">
        <authorList>
            <person name="Varghese N."/>
            <person name="Submissions S."/>
        </authorList>
    </citation>
    <scope>NUCLEOTIDE SEQUENCE [LARGE SCALE GENOMIC DNA]</scope>
    <source>
        <strain evidence="9">DSM 25157</strain>
    </source>
</reference>
<evidence type="ECO:0000313" key="9">
    <source>
        <dbReference type="Proteomes" id="UP000199002"/>
    </source>
</evidence>
<feature type="transmembrane region" description="Helical" evidence="7">
    <location>
        <begin position="12"/>
        <end position="32"/>
    </location>
</feature>
<proteinExistence type="inferred from homology"/>
<dbReference type="EMBL" id="FNQJ01000010">
    <property type="protein sequence ID" value="SEA35762.1"/>
    <property type="molecule type" value="Genomic_DNA"/>
</dbReference>
<keyword evidence="9" id="KW-1185">Reference proteome</keyword>
<feature type="transmembrane region" description="Helical" evidence="7">
    <location>
        <begin position="111"/>
        <end position="132"/>
    </location>
</feature>
<dbReference type="GO" id="GO:0005886">
    <property type="term" value="C:plasma membrane"/>
    <property type="evidence" value="ECO:0007669"/>
    <property type="project" value="UniProtKB-SubCell"/>
</dbReference>
<keyword evidence="3" id="KW-1003">Cell membrane</keyword>
<feature type="transmembrane region" description="Helical" evidence="7">
    <location>
        <begin position="318"/>
        <end position="337"/>
    </location>
</feature>
<feature type="transmembrane region" description="Helical" evidence="7">
    <location>
        <begin position="349"/>
        <end position="370"/>
    </location>
</feature>
<feature type="transmembrane region" description="Helical" evidence="7">
    <location>
        <begin position="291"/>
        <end position="312"/>
    </location>
</feature>
<name>A0A1H4AJE7_9BURK</name>
<dbReference type="STRING" id="592050.SAMN05421875_11095"/>
<dbReference type="GeneID" id="34232612"/>
<dbReference type="Pfam" id="PF13440">
    <property type="entry name" value="Polysacc_synt_3"/>
    <property type="match status" value="1"/>
</dbReference>
<dbReference type="PANTHER" id="PTHR30250:SF10">
    <property type="entry name" value="LIPOPOLYSACCHARIDE BIOSYNTHESIS PROTEIN WZXC"/>
    <property type="match status" value="1"/>
</dbReference>
<evidence type="ECO:0000256" key="6">
    <source>
        <dbReference type="ARBA" id="ARBA00023136"/>
    </source>
</evidence>
<dbReference type="PANTHER" id="PTHR30250">
    <property type="entry name" value="PST FAMILY PREDICTED COLANIC ACID TRANSPORTER"/>
    <property type="match status" value="1"/>
</dbReference>
<evidence type="ECO:0000256" key="2">
    <source>
        <dbReference type="ARBA" id="ARBA00007430"/>
    </source>
</evidence>
<sequence length="483" mass="51591">MSSVRQKVALQFLVSNLALVANFVLTIVLARLLSPQDIGIFSMSAVLMAVAHVFRDFGVTAFIKREKELTHGSLRNALGVLLATSWSVAGAMYLSAPYWAEFFREGRVEPVVQVLAIGFVFIPFGAIPMALLSREMAVEKSARVTAASTVVFFIASVVLALKGFGPMTMAWANLINIIATGAMARWALGRPLPWLPAFDQSKGIVHFGVGSLLTALLKAADSALPDILLGRKMTPADVGLFSRANSTVNMVSTALLPTVNYFALPYMARVHHANGPVAHEYLRATSLINALMLPALAAIAVLAHDIVSFLYGKAWLDAVPAIPWLCLAYAVSSLFTLSAPALTGVGKPYAAIGPTALLVVAKVACALWLMDGTLNTFALAMALGQLLSLPYQLWIHQRHLSLPWTDWAKSTLPLLVQTALVGAVCFGIREALPVNTPAWAAIATVGAGALVSFLAGCFLLALPMADELKRLQHAVLQRARGNT</sequence>
<dbReference type="AlphaFoldDB" id="A0A1H4AJE7"/>
<feature type="transmembrane region" description="Helical" evidence="7">
    <location>
        <begin position="78"/>
        <end position="99"/>
    </location>
</feature>
<gene>
    <name evidence="8" type="ORF">SAMN05421875_11095</name>
</gene>
<accession>A0A1H4AJE7</accession>
<feature type="transmembrane region" description="Helical" evidence="7">
    <location>
        <begin position="38"/>
        <end position="57"/>
    </location>
</feature>
<evidence type="ECO:0000256" key="4">
    <source>
        <dbReference type="ARBA" id="ARBA00022692"/>
    </source>
</evidence>
<evidence type="ECO:0000256" key="3">
    <source>
        <dbReference type="ARBA" id="ARBA00022475"/>
    </source>
</evidence>
<evidence type="ECO:0000256" key="1">
    <source>
        <dbReference type="ARBA" id="ARBA00004651"/>
    </source>
</evidence>
<feature type="transmembrane region" description="Helical" evidence="7">
    <location>
        <begin position="170"/>
        <end position="188"/>
    </location>
</feature>
<feature type="transmembrane region" description="Helical" evidence="7">
    <location>
        <begin position="438"/>
        <end position="462"/>
    </location>
</feature>
<organism evidence="8 9">
    <name type="scientific">Acidovorax soli</name>
    <dbReference type="NCBI Taxonomy" id="592050"/>
    <lineage>
        <taxon>Bacteria</taxon>
        <taxon>Pseudomonadati</taxon>
        <taxon>Pseudomonadota</taxon>
        <taxon>Betaproteobacteria</taxon>
        <taxon>Burkholderiales</taxon>
        <taxon>Comamonadaceae</taxon>
        <taxon>Acidovorax</taxon>
    </lineage>
</organism>
<keyword evidence="6 7" id="KW-0472">Membrane</keyword>
<dbReference type="RefSeq" id="WP_244273658.1">
    <property type="nucleotide sequence ID" value="NZ_FNQJ01000010.1"/>
</dbReference>
<comment type="similarity">
    <text evidence="2">Belongs to the polysaccharide synthase family.</text>
</comment>
<protein>
    <submittedName>
        <fullName evidence="8">Membrane protein involved in the export of O-antigen and teichoic acid</fullName>
    </submittedName>
</protein>
<evidence type="ECO:0000256" key="7">
    <source>
        <dbReference type="SAM" id="Phobius"/>
    </source>
</evidence>
<evidence type="ECO:0000313" key="8">
    <source>
        <dbReference type="EMBL" id="SEA35762.1"/>
    </source>
</evidence>